<organism evidence="2 3">
    <name type="scientific">Paracidovorax cattleyae</name>
    <dbReference type="NCBI Taxonomy" id="80868"/>
    <lineage>
        <taxon>Bacteria</taxon>
        <taxon>Pseudomonadati</taxon>
        <taxon>Pseudomonadota</taxon>
        <taxon>Betaproteobacteria</taxon>
        <taxon>Burkholderiales</taxon>
        <taxon>Comamonadaceae</taxon>
        <taxon>Paracidovorax</taxon>
    </lineage>
</organism>
<dbReference type="EMBL" id="FNJL01000073">
    <property type="protein sequence ID" value="SDP95068.1"/>
    <property type="molecule type" value="Genomic_DNA"/>
</dbReference>
<keyword evidence="3" id="KW-1185">Reference proteome</keyword>
<evidence type="ECO:0008006" key="4">
    <source>
        <dbReference type="Google" id="ProtNLM"/>
    </source>
</evidence>
<evidence type="ECO:0000313" key="3">
    <source>
        <dbReference type="Proteomes" id="UP000199317"/>
    </source>
</evidence>
<feature type="chain" id="PRO_5011478851" description="Lipoprotein" evidence="1">
    <location>
        <begin position="24"/>
        <end position="102"/>
    </location>
</feature>
<reference evidence="3" key="1">
    <citation type="submission" date="2016-10" db="EMBL/GenBank/DDBJ databases">
        <authorList>
            <person name="Varghese N."/>
            <person name="Submissions S."/>
        </authorList>
    </citation>
    <scope>NUCLEOTIDE SEQUENCE [LARGE SCALE GENOMIC DNA]</scope>
    <source>
        <strain evidence="3">DSM 17101</strain>
    </source>
</reference>
<accession>A0A1H0WWF1</accession>
<dbReference type="AlphaFoldDB" id="A0A1H0WWF1"/>
<name>A0A1H0WWF1_9BURK</name>
<dbReference type="Proteomes" id="UP000199317">
    <property type="component" value="Unassembled WGS sequence"/>
</dbReference>
<evidence type="ECO:0000256" key="1">
    <source>
        <dbReference type="SAM" id="SignalP"/>
    </source>
</evidence>
<gene>
    <name evidence="2" type="ORF">SAMN04489708_1737</name>
</gene>
<evidence type="ECO:0000313" key="2">
    <source>
        <dbReference type="EMBL" id="SDP95068.1"/>
    </source>
</evidence>
<proteinExistence type="predicted"/>
<feature type="signal peptide" evidence="1">
    <location>
        <begin position="1"/>
        <end position="23"/>
    </location>
</feature>
<dbReference type="PROSITE" id="PS51257">
    <property type="entry name" value="PROKAR_LIPOPROTEIN"/>
    <property type="match status" value="1"/>
</dbReference>
<protein>
    <recommendedName>
        <fullName evidence="4">Lipoprotein</fullName>
    </recommendedName>
</protein>
<sequence>MLRIPVLSALCLFAAALSGCGMPQLPSVDALAGDAELLDTLRTRCMHGSPQGRPNDELCERVARADLQRLLSGRSDAGEYRELAQIPPLPATFEPPTWPCHE</sequence>
<keyword evidence="1" id="KW-0732">Signal</keyword>
<dbReference type="RefSeq" id="WP_092840554.1">
    <property type="nucleotide sequence ID" value="NZ_FNJL01000073.1"/>
</dbReference>